<comment type="caution">
    <text evidence="5">The sequence shown here is derived from an EMBL/GenBank/DDBJ whole genome shotgun (WGS) entry which is preliminary data.</text>
</comment>
<dbReference type="PANTHER" id="PTHR43464:SF19">
    <property type="entry name" value="UBIQUINONE BIOSYNTHESIS O-METHYLTRANSFERASE, MITOCHONDRIAL"/>
    <property type="match status" value="1"/>
</dbReference>
<evidence type="ECO:0000256" key="3">
    <source>
        <dbReference type="ARBA" id="ARBA00022691"/>
    </source>
</evidence>
<name>A0A543KH42_9RHOB</name>
<dbReference type="GO" id="GO:0008168">
    <property type="term" value="F:methyltransferase activity"/>
    <property type="evidence" value="ECO:0007669"/>
    <property type="project" value="UniProtKB-KW"/>
</dbReference>
<dbReference type="AlphaFoldDB" id="A0A543KH42"/>
<dbReference type="EMBL" id="VFPT01000001">
    <property type="protein sequence ID" value="TQM94405.1"/>
    <property type="molecule type" value="Genomic_DNA"/>
</dbReference>
<reference evidence="5 6" key="1">
    <citation type="submission" date="2019-06" db="EMBL/GenBank/DDBJ databases">
        <title>Genomic Encyclopedia of Archaeal and Bacterial Type Strains, Phase II (KMG-II): from individual species to whole genera.</title>
        <authorList>
            <person name="Goeker M."/>
        </authorList>
    </citation>
    <scope>NUCLEOTIDE SEQUENCE [LARGE SCALE GENOMIC DNA]</scope>
    <source>
        <strain evidence="5 6">DSM 18423</strain>
    </source>
</reference>
<dbReference type="SUPFAM" id="SSF53335">
    <property type="entry name" value="S-adenosyl-L-methionine-dependent methyltransferases"/>
    <property type="match status" value="1"/>
</dbReference>
<dbReference type="InterPro" id="IPR029063">
    <property type="entry name" value="SAM-dependent_MTases_sf"/>
</dbReference>
<dbReference type="OrthoDB" id="9807911at2"/>
<keyword evidence="3" id="KW-0949">S-adenosyl-L-methionine</keyword>
<accession>A0A543KH42</accession>
<evidence type="ECO:0000256" key="2">
    <source>
        <dbReference type="ARBA" id="ARBA00022679"/>
    </source>
</evidence>
<keyword evidence="2 5" id="KW-0808">Transferase</keyword>
<dbReference type="CDD" id="cd02440">
    <property type="entry name" value="AdoMet_MTases"/>
    <property type="match status" value="1"/>
</dbReference>
<protein>
    <submittedName>
        <fullName evidence="5">Methyltransferase family protein</fullName>
    </submittedName>
</protein>
<dbReference type="InterPro" id="IPR041698">
    <property type="entry name" value="Methyltransf_25"/>
</dbReference>
<dbReference type="Proteomes" id="UP000320582">
    <property type="component" value="Unassembled WGS sequence"/>
</dbReference>
<dbReference type="PANTHER" id="PTHR43464">
    <property type="entry name" value="METHYLTRANSFERASE"/>
    <property type="match status" value="1"/>
</dbReference>
<dbReference type="GO" id="GO:0032259">
    <property type="term" value="P:methylation"/>
    <property type="evidence" value="ECO:0007669"/>
    <property type="project" value="UniProtKB-KW"/>
</dbReference>
<evidence type="ECO:0000256" key="1">
    <source>
        <dbReference type="ARBA" id="ARBA00022603"/>
    </source>
</evidence>
<evidence type="ECO:0000259" key="4">
    <source>
        <dbReference type="Pfam" id="PF13649"/>
    </source>
</evidence>
<proteinExistence type="predicted"/>
<sequence>MAEDSRDEPLTSLRAGTTDAQAVQTYYDDWADSYDAELDSWHYRAPEDAADLLLPHLAAGQRVLDVGCGTGLLGRALCARAKVSVDGLDISTASLQQAQRRGLYHQLTQHDLQNLPLPVPDNAYDVAASIGVLTYIADAGALLRDLCRAVRSGGMIAFTQRTDLWQERRFDDMIARIEGAGLWQRHHISTPKPYLPRNAEFADDIRVIHTLCRVV</sequence>
<dbReference type="Gene3D" id="3.40.50.150">
    <property type="entry name" value="Vaccinia Virus protein VP39"/>
    <property type="match status" value="1"/>
</dbReference>
<evidence type="ECO:0000313" key="6">
    <source>
        <dbReference type="Proteomes" id="UP000320582"/>
    </source>
</evidence>
<gene>
    <name evidence="5" type="ORF">BD293_3081</name>
</gene>
<keyword evidence="6" id="KW-1185">Reference proteome</keyword>
<dbReference type="RefSeq" id="WP_142083038.1">
    <property type="nucleotide sequence ID" value="NZ_VFPT01000001.1"/>
</dbReference>
<dbReference type="Pfam" id="PF13649">
    <property type="entry name" value="Methyltransf_25"/>
    <property type="match status" value="1"/>
</dbReference>
<feature type="domain" description="Methyltransferase" evidence="4">
    <location>
        <begin position="63"/>
        <end position="154"/>
    </location>
</feature>
<evidence type="ECO:0000313" key="5">
    <source>
        <dbReference type="EMBL" id="TQM94405.1"/>
    </source>
</evidence>
<keyword evidence="1 5" id="KW-0489">Methyltransferase</keyword>
<organism evidence="5 6">
    <name type="scientific">Roseinatronobacter monicus</name>
    <dbReference type="NCBI Taxonomy" id="393481"/>
    <lineage>
        <taxon>Bacteria</taxon>
        <taxon>Pseudomonadati</taxon>
        <taxon>Pseudomonadota</taxon>
        <taxon>Alphaproteobacteria</taxon>
        <taxon>Rhodobacterales</taxon>
        <taxon>Paracoccaceae</taxon>
        <taxon>Roseinatronobacter</taxon>
    </lineage>
</organism>